<evidence type="ECO:0000256" key="2">
    <source>
        <dbReference type="ARBA" id="ARBA00022723"/>
    </source>
</evidence>
<evidence type="ECO:0000256" key="1">
    <source>
        <dbReference type="ARBA" id="ARBA00004123"/>
    </source>
</evidence>
<dbReference type="SUPFAM" id="SSF57667">
    <property type="entry name" value="beta-beta-alpha zinc fingers"/>
    <property type="match status" value="4"/>
</dbReference>
<keyword evidence="6" id="KW-0238">DNA-binding</keyword>
<feature type="binding site" evidence="10">
    <location>
        <position position="24"/>
    </location>
    <ligand>
        <name>Zn(2+)</name>
        <dbReference type="ChEBI" id="CHEBI:29105"/>
    </ligand>
</feature>
<feature type="domain" description="C2H2-type" evidence="12">
    <location>
        <begin position="535"/>
        <end position="563"/>
    </location>
</feature>
<name>A0ABM5K963_DIAVI</name>
<organism evidence="14 15">
    <name type="scientific">Diabrotica virgifera virgifera</name>
    <name type="common">western corn rootworm</name>
    <dbReference type="NCBI Taxonomy" id="50390"/>
    <lineage>
        <taxon>Eukaryota</taxon>
        <taxon>Metazoa</taxon>
        <taxon>Ecdysozoa</taxon>
        <taxon>Arthropoda</taxon>
        <taxon>Hexapoda</taxon>
        <taxon>Insecta</taxon>
        <taxon>Pterygota</taxon>
        <taxon>Neoptera</taxon>
        <taxon>Endopterygota</taxon>
        <taxon>Coleoptera</taxon>
        <taxon>Polyphaga</taxon>
        <taxon>Cucujiformia</taxon>
        <taxon>Chrysomeloidea</taxon>
        <taxon>Chrysomelidae</taxon>
        <taxon>Galerucinae</taxon>
        <taxon>Diabroticina</taxon>
        <taxon>Diabroticites</taxon>
        <taxon>Diabrotica</taxon>
    </lineage>
</organism>
<feature type="domain" description="C2H2-type" evidence="12">
    <location>
        <begin position="451"/>
        <end position="478"/>
    </location>
</feature>
<dbReference type="InterPro" id="IPR050527">
    <property type="entry name" value="Snail/Krueppel_Znf"/>
</dbReference>
<evidence type="ECO:0000256" key="11">
    <source>
        <dbReference type="SAM" id="MobiDB-lite"/>
    </source>
</evidence>
<feature type="binding site" evidence="10">
    <location>
        <position position="68"/>
    </location>
    <ligand>
        <name>Zn(2+)</name>
        <dbReference type="ChEBI" id="CHEBI:29105"/>
    </ligand>
</feature>
<feature type="domain" description="C2H2-type" evidence="12">
    <location>
        <begin position="422"/>
        <end position="450"/>
    </location>
</feature>
<dbReference type="PROSITE" id="PS00028">
    <property type="entry name" value="ZINC_FINGER_C2H2_1"/>
    <property type="match status" value="6"/>
</dbReference>
<dbReference type="InterPro" id="IPR013087">
    <property type="entry name" value="Znf_C2H2_type"/>
</dbReference>
<sequence length="568" mass="64827">MKKKSNLIFKLISTMTTPVALYQCRLCLNRTPNRVNIFGGDFPQKLDVLTSIKVHEDDGLPKYSCTKCAEEVQMALAVKKRIIEAHQFLLEALENKRAIFETIEITPIINIVESSVPKKRRITKQKIVSKKSKPIIKQNQTQPKSELVESSKEATTNKDANEVSVKCDIKTEVVEKTNQPNTNKEEKGALDQDIFNEVQSSVPKKTKTTKQKIVSKKAKPIIKQKQIQPKSGLVQKSNEATTNEGVNDDSNEATTNEGANDNSNEVATDEDANEGSVKCDIITEGAEKTNQPNEIKQKKRRRKRIESTDFTCETCNLSFSDRKSFTMHKRIQEKSKCDICGRLIKPDNMKNHVLIHTASIGPSVCSVCGVTYKNFNCLRAHFFHYHKHTANQYICEECGKSFRMKYTFLLHKKKVHMGIKNCKCSTCGKAFFANSKLLSHIRMTHEKLRPHVCEYCGTGFFSRYALRTHERQHTDEKPFVCQHCSEGFRQRVSLRSHLKSKHGIEEAKDFLCKTCEKGFATDYALSVHQRSHETKKCEICSENFAGDEYLANHLREIHHLEVEMNQDS</sequence>
<keyword evidence="5 10" id="KW-0862">Zinc</keyword>
<evidence type="ECO:0000256" key="4">
    <source>
        <dbReference type="ARBA" id="ARBA00022771"/>
    </source>
</evidence>
<dbReference type="PROSITE" id="PS51915">
    <property type="entry name" value="ZAD"/>
    <property type="match status" value="1"/>
</dbReference>
<feature type="compositionally biased region" description="Polar residues" evidence="11">
    <location>
        <begin position="252"/>
        <end position="266"/>
    </location>
</feature>
<dbReference type="Pfam" id="PF00096">
    <property type="entry name" value="zf-C2H2"/>
    <property type="match status" value="4"/>
</dbReference>
<evidence type="ECO:0000259" key="12">
    <source>
        <dbReference type="PROSITE" id="PS50157"/>
    </source>
</evidence>
<dbReference type="Gene3D" id="3.40.1800.20">
    <property type="match status" value="1"/>
</dbReference>
<protein>
    <submittedName>
        <fullName evidence="14">Uncharacterized protein</fullName>
    </submittedName>
</protein>
<keyword evidence="4 9" id="KW-0863">Zinc-finger</keyword>
<feature type="region of interest" description="Disordered" evidence="11">
    <location>
        <begin position="123"/>
        <end position="160"/>
    </location>
</feature>
<evidence type="ECO:0000256" key="10">
    <source>
        <dbReference type="PROSITE-ProRule" id="PRU01263"/>
    </source>
</evidence>
<evidence type="ECO:0000313" key="15">
    <source>
        <dbReference type="Proteomes" id="UP001652700"/>
    </source>
</evidence>
<evidence type="ECO:0000256" key="6">
    <source>
        <dbReference type="ARBA" id="ARBA00023125"/>
    </source>
</evidence>
<dbReference type="EnsemblMetazoa" id="XM_050650772.1">
    <property type="protein sequence ID" value="XP_050506729.1"/>
    <property type="gene ID" value="LOC126884694"/>
</dbReference>
<dbReference type="Proteomes" id="UP001652700">
    <property type="component" value="Unplaced"/>
</dbReference>
<dbReference type="Gene3D" id="3.30.160.60">
    <property type="entry name" value="Classic Zinc Finger"/>
    <property type="match status" value="5"/>
</dbReference>
<evidence type="ECO:0000256" key="7">
    <source>
        <dbReference type="ARBA" id="ARBA00023242"/>
    </source>
</evidence>
<feature type="domain" description="C2H2-type" evidence="12">
    <location>
        <begin position="510"/>
        <end position="537"/>
    </location>
</feature>
<dbReference type="PROSITE" id="PS50157">
    <property type="entry name" value="ZINC_FINGER_C2H2_2"/>
    <property type="match status" value="7"/>
</dbReference>
<comment type="subcellular location">
    <subcellularLocation>
        <location evidence="1">Nucleus</location>
    </subcellularLocation>
</comment>
<feature type="region of interest" description="Disordered" evidence="11">
    <location>
        <begin position="174"/>
        <end position="303"/>
    </location>
</feature>
<feature type="compositionally biased region" description="Basic residues" evidence="11">
    <location>
        <begin position="123"/>
        <end position="134"/>
    </location>
</feature>
<proteinExistence type="inferred from homology"/>
<evidence type="ECO:0000256" key="9">
    <source>
        <dbReference type="PROSITE-ProRule" id="PRU00042"/>
    </source>
</evidence>
<dbReference type="InterPro" id="IPR012934">
    <property type="entry name" value="Znf_AD"/>
</dbReference>
<feature type="domain" description="ZAD" evidence="13">
    <location>
        <begin position="22"/>
        <end position="92"/>
    </location>
</feature>
<evidence type="ECO:0000256" key="8">
    <source>
        <dbReference type="ARBA" id="ARBA00037948"/>
    </source>
</evidence>
<keyword evidence="7" id="KW-0539">Nucleus</keyword>
<reference evidence="14" key="1">
    <citation type="submission" date="2025-05" db="UniProtKB">
        <authorList>
            <consortium name="EnsemblMetazoa"/>
        </authorList>
    </citation>
    <scope>IDENTIFICATION</scope>
</reference>
<feature type="domain" description="C2H2-type" evidence="12">
    <location>
        <begin position="479"/>
        <end position="507"/>
    </location>
</feature>
<dbReference type="Pfam" id="PF13912">
    <property type="entry name" value="zf-C2H2_6"/>
    <property type="match status" value="1"/>
</dbReference>
<feature type="compositionally biased region" description="Basic and acidic residues" evidence="11">
    <location>
        <begin position="146"/>
        <end position="160"/>
    </location>
</feature>
<dbReference type="InterPro" id="IPR036236">
    <property type="entry name" value="Znf_C2H2_sf"/>
</dbReference>
<evidence type="ECO:0000313" key="14">
    <source>
        <dbReference type="EnsemblMetazoa" id="XP_050506729.1"/>
    </source>
</evidence>
<dbReference type="SMART" id="SM00355">
    <property type="entry name" value="ZnF_C2H2"/>
    <property type="match status" value="9"/>
</dbReference>
<accession>A0ABM5K963</accession>
<feature type="domain" description="C2H2-type" evidence="12">
    <location>
        <begin position="393"/>
        <end position="421"/>
    </location>
</feature>
<evidence type="ECO:0000256" key="5">
    <source>
        <dbReference type="ARBA" id="ARBA00022833"/>
    </source>
</evidence>
<dbReference type="SMART" id="SM00868">
    <property type="entry name" value="zf-AD"/>
    <property type="match status" value="1"/>
</dbReference>
<dbReference type="Pfam" id="PF07776">
    <property type="entry name" value="zf-AD"/>
    <property type="match status" value="1"/>
</dbReference>
<keyword evidence="15" id="KW-1185">Reference proteome</keyword>
<dbReference type="GeneID" id="126884694"/>
<dbReference type="PANTHER" id="PTHR24388:SF54">
    <property type="entry name" value="PROTEIN ESCARGOT"/>
    <property type="match status" value="1"/>
</dbReference>
<feature type="domain" description="C2H2-type" evidence="12">
    <location>
        <begin position="310"/>
        <end position="337"/>
    </location>
</feature>
<feature type="compositionally biased region" description="Polar residues" evidence="11">
    <location>
        <begin position="234"/>
        <end position="245"/>
    </location>
</feature>
<evidence type="ECO:0000259" key="13">
    <source>
        <dbReference type="PROSITE" id="PS51915"/>
    </source>
</evidence>
<dbReference type="SUPFAM" id="SSF57716">
    <property type="entry name" value="Glucocorticoid receptor-like (DNA-binding domain)"/>
    <property type="match status" value="1"/>
</dbReference>
<keyword evidence="3" id="KW-0677">Repeat</keyword>
<feature type="compositionally biased region" description="Basic residues" evidence="11">
    <location>
        <begin position="204"/>
        <end position="222"/>
    </location>
</feature>
<evidence type="ECO:0000256" key="3">
    <source>
        <dbReference type="ARBA" id="ARBA00022737"/>
    </source>
</evidence>
<dbReference type="RefSeq" id="XP_050506729.1">
    <property type="nucleotide sequence ID" value="XM_050650772.1"/>
</dbReference>
<keyword evidence="2 10" id="KW-0479">Metal-binding</keyword>
<feature type="binding site" evidence="10">
    <location>
        <position position="65"/>
    </location>
    <ligand>
        <name>Zn(2+)</name>
        <dbReference type="ChEBI" id="CHEBI:29105"/>
    </ligand>
</feature>
<comment type="similarity">
    <text evidence="8">Belongs to the snail C2H2-type zinc-finger protein family.</text>
</comment>
<feature type="binding site" evidence="10">
    <location>
        <position position="27"/>
    </location>
    <ligand>
        <name>Zn(2+)</name>
        <dbReference type="ChEBI" id="CHEBI:29105"/>
    </ligand>
</feature>
<dbReference type="PANTHER" id="PTHR24388">
    <property type="entry name" value="ZINC FINGER PROTEIN"/>
    <property type="match status" value="1"/>
</dbReference>